<feature type="compositionally biased region" description="Low complexity" evidence="1">
    <location>
        <begin position="443"/>
        <end position="461"/>
    </location>
</feature>
<evidence type="ECO:0000313" key="3">
    <source>
        <dbReference type="Proteomes" id="UP000008068"/>
    </source>
</evidence>
<organism evidence="3">
    <name type="scientific">Caenorhabditis brenneri</name>
    <name type="common">Nematode worm</name>
    <dbReference type="NCBI Taxonomy" id="135651"/>
    <lineage>
        <taxon>Eukaryota</taxon>
        <taxon>Metazoa</taxon>
        <taxon>Ecdysozoa</taxon>
        <taxon>Nematoda</taxon>
        <taxon>Chromadorea</taxon>
        <taxon>Rhabditida</taxon>
        <taxon>Rhabditina</taxon>
        <taxon>Rhabditomorpha</taxon>
        <taxon>Rhabditoidea</taxon>
        <taxon>Rhabditidae</taxon>
        <taxon>Peloderinae</taxon>
        <taxon>Caenorhabditis</taxon>
    </lineage>
</organism>
<dbReference type="STRING" id="135651.G0M6X5"/>
<dbReference type="Proteomes" id="UP000008068">
    <property type="component" value="Unassembled WGS sequence"/>
</dbReference>
<sequence length="1097" mass="123141">MNSESDHNINSSSRYHPSEFCTKLNYVYTTRQCDEYFEYLAELRKIIFGHNYPDNMIAGKFYDFRGTFSIFPRLGAPPNSNSIHYHTNCGKTLVYQVDDVSEYGIKLSSSQISARTETLITDTYYAEEHVLTLPETSEIIPPKLCHQLPSTIREPMGNCVHPSSKVGNNVFPYSKEIHETATMAFNEPISQRYLSEMTIEKEQMDYEHDFYNYESHFKEPGNLIDGVDETFAVNEEFANVLEETDSVFEEQNDDTIEDTCTITDDKVHRIVGIVTRHTDTRDISPTLLSLENDDAGETSSRTPTGHSYPTEHQYPESSSYDSFVLDNDEHEFPMKADFQLPSIFSNRSKTSSVENLRRNDSEHFEQATPSIDFIPTNASSSLDETTLTPSTDSPQSDESTSQEPETRENSVLVNMIEDYVKMVMEASRELNHSTNGETPQEFASGFPSSSYSSPANISDSATNSHKLDISDRIENETFHRDTGKPEIENAGVEFEMNRNHESEIALTLATRGDSSYPETGSSDEDSDSCSVNTIVEVSGKDQRSELESPVFEKGGFLPVAPRKSSVEKWESVTLKSELEHKEHEDEDDFFRDSELKIEDLKNEDIKTPGKGCQKSGKRGMSSEFGSNQNADEKEAILTEDANDLLIPEQGSCETFNNVDSEENAESASTSSVPNHNAKLENVIISEAENIEQKSGEFQNIKSVETENVLKNDPREIDSIFGEENFEKETVIPPESRDTTSSKSQFELLETKITSYSDGLFHCDVSIEDSALNSNSVSGETDESLTGNKSSDELGDSFSTVVITTTKGDDFEDNRYNEPEIFDEDILNVVEKLLHVVSETLDKQENVTNKTTRTQNDLQSSFESKFQGSEITEYEQIVEEVCLEKGTNGQEASPLQNPQEDWHIDVPNKIERSEFEAADCEKSKISNNSSSSETQSIHGFTDSYILLHDLPTISSNSNDVTSRLEDSDSSYQETRETQDSHEQPVIRQLEVLAFDKQVETTQDNDLILGTEPTSDVNAGKAEKFQESQAENFSRSSSTISESALNECHSTFSYQPVGGSSISDGIKLIDVIHCEPEEQKLFLSKNPRGSRDEISIRII</sequence>
<dbReference type="eggNOG" id="ENOG502TGN4">
    <property type="taxonomic scope" value="Eukaryota"/>
</dbReference>
<keyword evidence="3" id="KW-1185">Reference proteome</keyword>
<dbReference type="EMBL" id="GL379786">
    <property type="protein sequence ID" value="EGT30516.1"/>
    <property type="molecule type" value="Genomic_DNA"/>
</dbReference>
<evidence type="ECO:0000256" key="1">
    <source>
        <dbReference type="SAM" id="MobiDB-lite"/>
    </source>
</evidence>
<feature type="region of interest" description="Disordered" evidence="1">
    <location>
        <begin position="430"/>
        <end position="463"/>
    </location>
</feature>
<evidence type="ECO:0000313" key="2">
    <source>
        <dbReference type="EMBL" id="EGT30516.1"/>
    </source>
</evidence>
<feature type="compositionally biased region" description="Polar residues" evidence="1">
    <location>
        <begin position="772"/>
        <end position="788"/>
    </location>
</feature>
<gene>
    <name evidence="2" type="ORF">CAEBREN_08281</name>
</gene>
<feature type="region of interest" description="Disordered" evidence="1">
    <location>
        <begin position="509"/>
        <end position="531"/>
    </location>
</feature>
<proteinExistence type="predicted"/>
<feature type="region of interest" description="Disordered" evidence="1">
    <location>
        <begin position="355"/>
        <end position="412"/>
    </location>
</feature>
<feature type="region of interest" description="Disordered" evidence="1">
    <location>
        <begin position="954"/>
        <end position="983"/>
    </location>
</feature>
<dbReference type="InParanoid" id="G0M6X5"/>
<feature type="region of interest" description="Disordered" evidence="1">
    <location>
        <begin position="285"/>
        <end position="321"/>
    </location>
</feature>
<protein>
    <submittedName>
        <fullName evidence="2">Uncharacterized protein</fullName>
    </submittedName>
</protein>
<feature type="compositionally biased region" description="Basic and acidic residues" evidence="1">
    <location>
        <begin position="972"/>
        <end position="983"/>
    </location>
</feature>
<dbReference type="OrthoDB" id="5877977at2759"/>
<accession>G0M6X5</accession>
<feature type="region of interest" description="Disordered" evidence="1">
    <location>
        <begin position="772"/>
        <end position="792"/>
    </location>
</feature>
<name>G0M6X5_CAEBE</name>
<feature type="compositionally biased region" description="Polar residues" evidence="1">
    <location>
        <begin position="376"/>
        <end position="403"/>
    </location>
</feature>
<feature type="region of interest" description="Disordered" evidence="1">
    <location>
        <begin position="601"/>
        <end position="674"/>
    </location>
</feature>
<reference evidence="3" key="1">
    <citation type="submission" date="2011-07" db="EMBL/GenBank/DDBJ databases">
        <authorList>
            <consortium name="Caenorhabditis brenneri Sequencing and Analysis Consortium"/>
            <person name="Wilson R.K."/>
        </authorList>
    </citation>
    <scope>NUCLEOTIDE SEQUENCE [LARGE SCALE GENOMIC DNA]</scope>
    <source>
        <strain evidence="3">PB2801</strain>
    </source>
</reference>
<dbReference type="AlphaFoldDB" id="G0M6X5"/>
<dbReference type="HOGENOM" id="CLU_283744_0_0_1"/>
<feature type="compositionally biased region" description="Polar residues" evidence="1">
    <location>
        <begin position="297"/>
        <end position="307"/>
    </location>
</feature>
<feature type="compositionally biased region" description="Basic and acidic residues" evidence="1">
    <location>
        <begin position="355"/>
        <end position="365"/>
    </location>
</feature>